<evidence type="ECO:0000313" key="3">
    <source>
        <dbReference type="Proteomes" id="UP001530400"/>
    </source>
</evidence>
<evidence type="ECO:0000313" key="2">
    <source>
        <dbReference type="EMBL" id="KAL3784641.1"/>
    </source>
</evidence>
<gene>
    <name evidence="2" type="ORF">ACHAWO_009905</name>
</gene>
<feature type="chain" id="PRO_5044807324" evidence="1">
    <location>
        <begin position="19"/>
        <end position="273"/>
    </location>
</feature>
<name>A0ABD3PBD1_9STRA</name>
<feature type="signal peptide" evidence="1">
    <location>
        <begin position="1"/>
        <end position="18"/>
    </location>
</feature>
<keyword evidence="3" id="KW-1185">Reference proteome</keyword>
<dbReference type="AlphaFoldDB" id="A0ABD3PBD1"/>
<comment type="caution">
    <text evidence="2">The sequence shown here is derived from an EMBL/GenBank/DDBJ whole genome shotgun (WGS) entry which is preliminary data.</text>
</comment>
<protein>
    <submittedName>
        <fullName evidence="2">Uncharacterized protein</fullName>
    </submittedName>
</protein>
<dbReference type="EMBL" id="JALLPJ020000720">
    <property type="protein sequence ID" value="KAL3784641.1"/>
    <property type="molecule type" value="Genomic_DNA"/>
</dbReference>
<sequence>MKAHVAIAILATSCETSAFSPPMSQSTYQRTALHSNISEEAYPNFLSSASACIDSDSCSLEMAENYLREIVRIESACVAGTMNGEACDDVARVSEVVAGLREKIGRASKQSVKTFWQKRQDEFESLVSSSIDAQSNALSPTAALTQAPLKPAYLAIAALYTIAAINILQTPPTASDVVPFTAEEVWWAIRDGYAIDLMGAYFKHGGLIVSANSNGGTISPQEIWWSIRDGYAHNVLSEWFRNGGELTSGKEFVAMTPQEVWWSVRDGYVSDML</sequence>
<evidence type="ECO:0000256" key="1">
    <source>
        <dbReference type="SAM" id="SignalP"/>
    </source>
</evidence>
<keyword evidence="1" id="KW-0732">Signal</keyword>
<dbReference type="Proteomes" id="UP001530400">
    <property type="component" value="Unassembled WGS sequence"/>
</dbReference>
<reference evidence="2 3" key="1">
    <citation type="submission" date="2024-10" db="EMBL/GenBank/DDBJ databases">
        <title>Updated reference genomes for cyclostephanoid diatoms.</title>
        <authorList>
            <person name="Roberts W.R."/>
            <person name="Alverson A.J."/>
        </authorList>
    </citation>
    <scope>NUCLEOTIDE SEQUENCE [LARGE SCALE GENOMIC DNA]</scope>
    <source>
        <strain evidence="2 3">AJA010-31</strain>
    </source>
</reference>
<accession>A0ABD3PBD1</accession>
<proteinExistence type="predicted"/>
<organism evidence="2 3">
    <name type="scientific">Cyclotella atomus</name>
    <dbReference type="NCBI Taxonomy" id="382360"/>
    <lineage>
        <taxon>Eukaryota</taxon>
        <taxon>Sar</taxon>
        <taxon>Stramenopiles</taxon>
        <taxon>Ochrophyta</taxon>
        <taxon>Bacillariophyta</taxon>
        <taxon>Coscinodiscophyceae</taxon>
        <taxon>Thalassiosirophycidae</taxon>
        <taxon>Stephanodiscales</taxon>
        <taxon>Stephanodiscaceae</taxon>
        <taxon>Cyclotella</taxon>
    </lineage>
</organism>